<sequence length="177" mass="19109">MVPTSALRETIVLVIFGIVLVPIAAKRAQDAPGYWKAFAANTQQSLIYHDRQSPNSAFMLTTTWDDAVSPSLPTEPYTMRNETASVDSVTTESRPVSKEPLTIRFRMSKSETAAHATVTEVGVNTEAAKVSTRAVPTEVDVAVSPTATTTSAANRERWTLIWMGTAIAAVALFMSSC</sequence>
<evidence type="ECO:0000256" key="1">
    <source>
        <dbReference type="SAM" id="Phobius"/>
    </source>
</evidence>
<evidence type="ECO:0000313" key="3">
    <source>
        <dbReference type="Proteomes" id="UP001600888"/>
    </source>
</evidence>
<keyword evidence="1" id="KW-0472">Membrane</keyword>
<protein>
    <submittedName>
        <fullName evidence="2">Uncharacterized protein</fullName>
    </submittedName>
</protein>
<evidence type="ECO:0000313" key="2">
    <source>
        <dbReference type="EMBL" id="KAL2282951.1"/>
    </source>
</evidence>
<gene>
    <name evidence="2" type="ORF">FJTKL_10301</name>
</gene>
<reference evidence="2 3" key="1">
    <citation type="submission" date="2024-03" db="EMBL/GenBank/DDBJ databases">
        <title>A high-quality draft genome sequence of Diaporthe vaccinii, a causative agent of upright dieback and viscid rot disease in cranberry plants.</title>
        <authorList>
            <person name="Sarrasin M."/>
            <person name="Lang B.F."/>
            <person name="Burger G."/>
        </authorList>
    </citation>
    <scope>NUCLEOTIDE SEQUENCE [LARGE SCALE GENOMIC DNA]</scope>
    <source>
        <strain evidence="2 3">IS7</strain>
    </source>
</reference>
<accession>A0ABR4EKH9</accession>
<feature type="transmembrane region" description="Helical" evidence="1">
    <location>
        <begin position="6"/>
        <end position="25"/>
    </location>
</feature>
<name>A0ABR4EKH9_9PEZI</name>
<organism evidence="2 3">
    <name type="scientific">Diaporthe vaccinii</name>
    <dbReference type="NCBI Taxonomy" id="105482"/>
    <lineage>
        <taxon>Eukaryota</taxon>
        <taxon>Fungi</taxon>
        <taxon>Dikarya</taxon>
        <taxon>Ascomycota</taxon>
        <taxon>Pezizomycotina</taxon>
        <taxon>Sordariomycetes</taxon>
        <taxon>Sordariomycetidae</taxon>
        <taxon>Diaporthales</taxon>
        <taxon>Diaporthaceae</taxon>
        <taxon>Diaporthe</taxon>
        <taxon>Diaporthe eres species complex</taxon>
    </lineage>
</organism>
<dbReference type="Proteomes" id="UP001600888">
    <property type="component" value="Unassembled WGS sequence"/>
</dbReference>
<dbReference type="EMBL" id="JBAWTH010000046">
    <property type="protein sequence ID" value="KAL2282951.1"/>
    <property type="molecule type" value="Genomic_DNA"/>
</dbReference>
<keyword evidence="1" id="KW-1133">Transmembrane helix</keyword>
<keyword evidence="3" id="KW-1185">Reference proteome</keyword>
<feature type="transmembrane region" description="Helical" evidence="1">
    <location>
        <begin position="158"/>
        <end position="176"/>
    </location>
</feature>
<comment type="caution">
    <text evidence="2">The sequence shown here is derived from an EMBL/GenBank/DDBJ whole genome shotgun (WGS) entry which is preliminary data.</text>
</comment>
<keyword evidence="1" id="KW-0812">Transmembrane</keyword>
<proteinExistence type="predicted"/>